<keyword evidence="7" id="KW-0482">Metalloprotease</keyword>
<gene>
    <name evidence="12" type="ORF">RG47T_4241</name>
</gene>
<comment type="caution">
    <text evidence="12">The sequence shown here is derived from an EMBL/GenBank/DDBJ whole genome shotgun (WGS) entry which is preliminary data.</text>
</comment>
<dbReference type="InterPro" id="IPR011249">
    <property type="entry name" value="Metalloenz_LuxS/M16"/>
</dbReference>
<protein>
    <recommendedName>
        <fullName evidence="14">Zinc protease pqqL</fullName>
    </recommendedName>
</protein>
<dbReference type="Gene3D" id="3.30.830.10">
    <property type="entry name" value="Metalloenzyme, LuxS/M16 peptidase-like"/>
    <property type="match status" value="4"/>
</dbReference>
<keyword evidence="9" id="KW-0472">Membrane</keyword>
<evidence type="ECO:0000259" key="11">
    <source>
        <dbReference type="Pfam" id="PF05193"/>
    </source>
</evidence>
<evidence type="ECO:0000256" key="9">
    <source>
        <dbReference type="SAM" id="Phobius"/>
    </source>
</evidence>
<evidence type="ECO:0000256" key="3">
    <source>
        <dbReference type="ARBA" id="ARBA00022670"/>
    </source>
</evidence>
<accession>A0A1Q6A438</accession>
<organism evidence="12 13">
    <name type="scientific">Mucilaginibacter polytrichastri</name>
    <dbReference type="NCBI Taxonomy" id="1302689"/>
    <lineage>
        <taxon>Bacteria</taxon>
        <taxon>Pseudomonadati</taxon>
        <taxon>Bacteroidota</taxon>
        <taxon>Sphingobacteriia</taxon>
        <taxon>Sphingobacteriales</taxon>
        <taxon>Sphingobacteriaceae</taxon>
        <taxon>Mucilaginibacter</taxon>
    </lineage>
</organism>
<dbReference type="Proteomes" id="UP000186720">
    <property type="component" value="Unassembled WGS sequence"/>
</dbReference>
<evidence type="ECO:0000313" key="13">
    <source>
        <dbReference type="Proteomes" id="UP000186720"/>
    </source>
</evidence>
<feature type="domain" description="Peptidase M16 C-terminal" evidence="11">
    <location>
        <begin position="221"/>
        <end position="400"/>
    </location>
</feature>
<evidence type="ECO:0000256" key="4">
    <source>
        <dbReference type="ARBA" id="ARBA00022723"/>
    </source>
</evidence>
<proteinExistence type="inferred from homology"/>
<keyword evidence="9" id="KW-0812">Transmembrane</keyword>
<feature type="domain" description="Peptidase M16 N-terminal" evidence="10">
    <location>
        <begin position="63"/>
        <end position="180"/>
    </location>
</feature>
<dbReference type="Pfam" id="PF00675">
    <property type="entry name" value="Peptidase_M16"/>
    <property type="match status" value="1"/>
</dbReference>
<comment type="cofactor">
    <cofactor evidence="1">
        <name>Zn(2+)</name>
        <dbReference type="ChEBI" id="CHEBI:29105"/>
    </cofactor>
</comment>
<evidence type="ECO:0000256" key="5">
    <source>
        <dbReference type="ARBA" id="ARBA00022801"/>
    </source>
</evidence>
<dbReference type="PROSITE" id="PS00143">
    <property type="entry name" value="INSULINASE"/>
    <property type="match status" value="1"/>
</dbReference>
<dbReference type="GO" id="GO:0006508">
    <property type="term" value="P:proteolysis"/>
    <property type="evidence" value="ECO:0007669"/>
    <property type="project" value="UniProtKB-KW"/>
</dbReference>
<evidence type="ECO:0000256" key="8">
    <source>
        <dbReference type="RuleBase" id="RU004447"/>
    </source>
</evidence>
<dbReference type="GO" id="GO:0046872">
    <property type="term" value="F:metal ion binding"/>
    <property type="evidence" value="ECO:0007669"/>
    <property type="project" value="UniProtKB-KW"/>
</dbReference>
<keyword evidence="6" id="KW-0862">Zinc</keyword>
<comment type="similarity">
    <text evidence="2 8">Belongs to the peptidase M16 family.</text>
</comment>
<keyword evidence="3" id="KW-0645">Protease</keyword>
<dbReference type="GO" id="GO:0004222">
    <property type="term" value="F:metalloendopeptidase activity"/>
    <property type="evidence" value="ECO:0007669"/>
    <property type="project" value="InterPro"/>
</dbReference>
<keyword evidence="9" id="KW-1133">Transmembrane helix</keyword>
<dbReference type="STRING" id="1302689.RG47T_4241"/>
<dbReference type="PANTHER" id="PTHR43690">
    <property type="entry name" value="NARDILYSIN"/>
    <property type="match status" value="1"/>
</dbReference>
<evidence type="ECO:0000256" key="2">
    <source>
        <dbReference type="ARBA" id="ARBA00007261"/>
    </source>
</evidence>
<feature type="transmembrane region" description="Helical" evidence="9">
    <location>
        <begin position="12"/>
        <end position="30"/>
    </location>
</feature>
<evidence type="ECO:0000256" key="1">
    <source>
        <dbReference type="ARBA" id="ARBA00001947"/>
    </source>
</evidence>
<reference evidence="12 13" key="1">
    <citation type="submission" date="2016-11" db="EMBL/GenBank/DDBJ databases">
        <title>Whole Genome Sequencing of Mucilaginibacter polytrichastri RG4-7(T) isolated from the moss sample.</title>
        <authorList>
            <person name="Li Y."/>
        </authorList>
    </citation>
    <scope>NUCLEOTIDE SEQUENCE [LARGE SCALE GENOMIC DNA]</scope>
    <source>
        <strain evidence="12 13">RG4-7</strain>
    </source>
</reference>
<dbReference type="AlphaFoldDB" id="A0A1Q6A438"/>
<dbReference type="PANTHER" id="PTHR43690:SF34">
    <property type="entry name" value="ZINC PROTEASE PQQL-LIKE"/>
    <property type="match status" value="1"/>
</dbReference>
<evidence type="ECO:0000256" key="7">
    <source>
        <dbReference type="ARBA" id="ARBA00023049"/>
    </source>
</evidence>
<name>A0A1Q6A438_9SPHI</name>
<sequence length="952" mass="107673">MAQNDKMKKRFYYIRYILLITIVNLFYVNGICQQAKKIEPALPLDSAVRTGKLANGFTYYIRHNEEPKKRVMMYLVNKVGSVLEDDDQQGLAHFLEHMSFNGTTHFPHNQLIDYLQKAGVRFGADINAYTSFDETVYELPIPSDKPELLKGVLEIMRDWAHEALLDPGEIDKERGVVLEEKRLGKGASERMQRQYYPAILNNSRYTVRVPIGLDTVLNNFKRPVIARFYNDWYRPDLQALIVVGDINVDQIETQIKQQFASLKNPPHERARIKYIVPLTGKNHFLVVTDKEMTTTEAEILIKHKAPGLRTKDDYRTALIQGLFDQMLADRYAELLNQSNPPFVSGSANISGFMGGLNSYNVSVQAKPGELEQGLKAVWRETERLKRFGFTSTELDRAKIAYLNGIESAVKEKSKTNSNSYVSEYKAYFLTGEASPGIEREYQLTKEEIPGINLTDVNDLAKTYITIINRDILILAPEKDKNSLPNEVIVNTWLNNVEAEDLKPYKDDINAKPLISTMPVPGKIKSETKNNEFNITTLTLSNGLKVLLKPTDFKNNQIIFSSFAPGGTSLYNDADYQSASSAAGVIAANGIGNYNIDELSKYLEGKQLSVQPYITEQYQGINGSSSVTDLETAMQMIYAYFTEPRADSAIFNGLIARSKAGLANRSNDPSSVFKDTVSAVMGNYNSRRTGPTLQKLELINLLKAYRIYKERFADASNFTFTFVGSIDTNTIKPLLEKYLGSLPSTNQHEMGVDLNIHAPSGRIEKIVYKGSEPKATVYLVYTGKYDYNPDNNVKMDALKESLEIRLLERLREDESGVYSPGVEVSKAKLPQQRYNFIVHFGCSPQNVDKLIASTLDEINKLKTNGPLQGNVDKWRAEDKTSFQPQLKTNNFWLAYLNLQLQNSQDFDQVNHYDSLMNGVKPEDVRTMAGKYLSGENYIKLVLMPEYLKKLDNN</sequence>
<feature type="domain" description="Peptidase M16 C-terminal" evidence="11">
    <location>
        <begin position="708"/>
        <end position="872"/>
    </location>
</feature>
<evidence type="ECO:0000259" key="10">
    <source>
        <dbReference type="Pfam" id="PF00675"/>
    </source>
</evidence>
<dbReference type="Pfam" id="PF05193">
    <property type="entry name" value="Peptidase_M16_C"/>
    <property type="match status" value="2"/>
</dbReference>
<evidence type="ECO:0000313" key="12">
    <source>
        <dbReference type="EMBL" id="OKS88763.1"/>
    </source>
</evidence>
<dbReference type="InterPro" id="IPR011765">
    <property type="entry name" value="Pept_M16_N"/>
</dbReference>
<evidence type="ECO:0008006" key="14">
    <source>
        <dbReference type="Google" id="ProtNLM"/>
    </source>
</evidence>
<keyword evidence="5" id="KW-0378">Hydrolase</keyword>
<dbReference type="InterPro" id="IPR007863">
    <property type="entry name" value="Peptidase_M16_C"/>
</dbReference>
<dbReference type="InterPro" id="IPR001431">
    <property type="entry name" value="Pept_M16_Zn_BS"/>
</dbReference>
<dbReference type="EMBL" id="MPPL01000001">
    <property type="protein sequence ID" value="OKS88763.1"/>
    <property type="molecule type" value="Genomic_DNA"/>
</dbReference>
<dbReference type="SUPFAM" id="SSF63411">
    <property type="entry name" value="LuxS/MPP-like metallohydrolase"/>
    <property type="match status" value="4"/>
</dbReference>
<keyword evidence="13" id="KW-1185">Reference proteome</keyword>
<dbReference type="InterPro" id="IPR050626">
    <property type="entry name" value="Peptidase_M16"/>
</dbReference>
<evidence type="ECO:0000256" key="6">
    <source>
        <dbReference type="ARBA" id="ARBA00022833"/>
    </source>
</evidence>
<keyword evidence="4" id="KW-0479">Metal-binding</keyword>